<dbReference type="PRINTS" id="PR00364">
    <property type="entry name" value="DISEASERSIST"/>
</dbReference>
<dbReference type="Gene3D" id="3.40.50.300">
    <property type="entry name" value="P-loop containing nucleotide triphosphate hydrolases"/>
    <property type="match status" value="1"/>
</dbReference>
<feature type="DNA-binding region" description="OmpR/PhoB-type" evidence="3">
    <location>
        <begin position="1"/>
        <end position="90"/>
    </location>
</feature>
<dbReference type="RefSeq" id="WP_398275023.1">
    <property type="nucleotide sequence ID" value="NZ_JBITLV010000001.1"/>
</dbReference>
<dbReference type="Gene3D" id="1.10.10.10">
    <property type="entry name" value="Winged helix-like DNA-binding domain superfamily/Winged helix DNA-binding domain"/>
    <property type="match status" value="1"/>
</dbReference>
<dbReference type="Pfam" id="PF20703">
    <property type="entry name" value="nSTAND1"/>
    <property type="match status" value="1"/>
</dbReference>
<dbReference type="PANTHER" id="PTHR47691:SF3">
    <property type="entry name" value="HTH-TYPE TRANSCRIPTIONAL REGULATOR RV0890C-RELATED"/>
    <property type="match status" value="1"/>
</dbReference>
<protein>
    <submittedName>
        <fullName evidence="5">BTAD domain-containing putative transcriptional regulator</fullName>
    </submittedName>
</protein>
<dbReference type="InterPro" id="IPR036388">
    <property type="entry name" value="WH-like_DNA-bd_sf"/>
</dbReference>
<dbReference type="InterPro" id="IPR016032">
    <property type="entry name" value="Sig_transdc_resp-reg_C-effctor"/>
</dbReference>
<dbReference type="Gene3D" id="1.25.40.10">
    <property type="entry name" value="Tetratricopeptide repeat domain"/>
    <property type="match status" value="2"/>
</dbReference>
<evidence type="ECO:0000313" key="5">
    <source>
        <dbReference type="EMBL" id="MFI7586054.1"/>
    </source>
</evidence>
<reference evidence="5 6" key="1">
    <citation type="submission" date="2024-10" db="EMBL/GenBank/DDBJ databases">
        <title>The Natural Products Discovery Center: Release of the First 8490 Sequenced Strains for Exploring Actinobacteria Biosynthetic Diversity.</title>
        <authorList>
            <person name="Kalkreuter E."/>
            <person name="Kautsar S.A."/>
            <person name="Yang D."/>
            <person name="Bader C.D."/>
            <person name="Teijaro C.N."/>
            <person name="Fluegel L."/>
            <person name="Davis C.M."/>
            <person name="Simpson J.R."/>
            <person name="Lauterbach L."/>
            <person name="Steele A.D."/>
            <person name="Gui C."/>
            <person name="Meng S."/>
            <person name="Li G."/>
            <person name="Viehrig K."/>
            <person name="Ye F."/>
            <person name="Su P."/>
            <person name="Kiefer A.F."/>
            <person name="Nichols A."/>
            <person name="Cepeda A.J."/>
            <person name="Yan W."/>
            <person name="Fan B."/>
            <person name="Jiang Y."/>
            <person name="Adhikari A."/>
            <person name="Zheng C.-J."/>
            <person name="Schuster L."/>
            <person name="Cowan T.M."/>
            <person name="Smanski M.J."/>
            <person name="Chevrette M.G."/>
            <person name="De Carvalho L.P.S."/>
            <person name="Shen B."/>
        </authorList>
    </citation>
    <scope>NUCLEOTIDE SEQUENCE [LARGE SCALE GENOMIC DNA]</scope>
    <source>
        <strain evidence="5 6">NPDC049639</strain>
    </source>
</reference>
<name>A0ABW8AI70_9ACTN</name>
<dbReference type="SMART" id="SM00862">
    <property type="entry name" value="Trans_reg_C"/>
    <property type="match status" value="1"/>
</dbReference>
<dbReference type="SUPFAM" id="SSF48452">
    <property type="entry name" value="TPR-like"/>
    <property type="match status" value="2"/>
</dbReference>
<dbReference type="SMART" id="SM01043">
    <property type="entry name" value="BTAD"/>
    <property type="match status" value="1"/>
</dbReference>
<dbReference type="SUPFAM" id="SSF52540">
    <property type="entry name" value="P-loop containing nucleoside triphosphate hydrolases"/>
    <property type="match status" value="1"/>
</dbReference>
<feature type="domain" description="OmpR/PhoB-type" evidence="4">
    <location>
        <begin position="1"/>
        <end position="90"/>
    </location>
</feature>
<dbReference type="InterPro" id="IPR001867">
    <property type="entry name" value="OmpR/PhoB-type_DNA-bd"/>
</dbReference>
<dbReference type="CDD" id="cd15831">
    <property type="entry name" value="BTAD"/>
    <property type="match status" value="1"/>
</dbReference>
<dbReference type="InterPro" id="IPR027417">
    <property type="entry name" value="P-loop_NTPase"/>
</dbReference>
<keyword evidence="2 3" id="KW-0238">DNA-binding</keyword>
<evidence type="ECO:0000256" key="2">
    <source>
        <dbReference type="ARBA" id="ARBA00023125"/>
    </source>
</evidence>
<dbReference type="SUPFAM" id="SSF46894">
    <property type="entry name" value="C-terminal effector domain of the bipartite response regulators"/>
    <property type="match status" value="1"/>
</dbReference>
<comment type="similarity">
    <text evidence="1">Belongs to the AfsR/DnrI/RedD regulatory family.</text>
</comment>
<dbReference type="Pfam" id="PF03704">
    <property type="entry name" value="BTAD"/>
    <property type="match status" value="1"/>
</dbReference>
<organism evidence="5 6">
    <name type="scientific">Spongisporangium articulatum</name>
    <dbReference type="NCBI Taxonomy" id="3362603"/>
    <lineage>
        <taxon>Bacteria</taxon>
        <taxon>Bacillati</taxon>
        <taxon>Actinomycetota</taxon>
        <taxon>Actinomycetes</taxon>
        <taxon>Kineosporiales</taxon>
        <taxon>Kineosporiaceae</taxon>
        <taxon>Spongisporangium</taxon>
    </lineage>
</organism>
<gene>
    <name evidence="5" type="ORF">ACIB24_03140</name>
</gene>
<comment type="caution">
    <text evidence="5">The sequence shown here is derived from an EMBL/GenBank/DDBJ whole genome shotgun (WGS) entry which is preliminary data.</text>
</comment>
<dbReference type="PANTHER" id="PTHR47691">
    <property type="entry name" value="REGULATOR-RELATED"/>
    <property type="match status" value="1"/>
</dbReference>
<dbReference type="EMBL" id="JBITLV010000001">
    <property type="protein sequence ID" value="MFI7586054.1"/>
    <property type="molecule type" value="Genomic_DNA"/>
</dbReference>
<proteinExistence type="inferred from homology"/>
<dbReference type="InterPro" id="IPR049052">
    <property type="entry name" value="nSTAND1"/>
</dbReference>
<evidence type="ECO:0000313" key="6">
    <source>
        <dbReference type="Proteomes" id="UP001612915"/>
    </source>
</evidence>
<dbReference type="InterPro" id="IPR005158">
    <property type="entry name" value="BTAD"/>
</dbReference>
<evidence type="ECO:0000256" key="1">
    <source>
        <dbReference type="ARBA" id="ARBA00005820"/>
    </source>
</evidence>
<evidence type="ECO:0000259" key="4">
    <source>
        <dbReference type="PROSITE" id="PS51755"/>
    </source>
</evidence>
<accession>A0ABW8AI70</accession>
<dbReference type="PROSITE" id="PS51755">
    <property type="entry name" value="OMPR_PHOB"/>
    <property type="match status" value="1"/>
</dbReference>
<sequence length="1066" mass="113232">MQVAILGPLAVENAGRPVVLGGARLRALLVRLAADPGGWVPVSALVDALWPEEPPTDEVNALQSLVSRLRRALPSAALVESGPAGYRLAVTGDDVDAARFEAQLGAARRAPGGIDGAGVRAALALWRGPALVDVPDLPFATAWAARLEELRLGAVEDAVEAALTGGLDLQAADVVLELEEVVAAHPLRERPHGQLIRVLAATGRQAEALAVYDRLRTRLADELGVDPAPELQALHLALLRGEPLPGAVVSAPPVPKPLRRTNLRPALTSFVGREDDVRQVRELLRRARLVTLIGPGGSGKTRLSVEAAAGLTERGTEGVWQVQFAPVTDPADLPAATLTAIGMRDAVVDRGTKQPTYRDPTERLVEAIDGADVVLLFDNCEHVIDAAAALAETLLGSCPELSVIATSREPLGIGGESLWPVNPLPSQVVPDEQLPAALELFVDRAALVRPGFTLDASNTPVVAEICRRLDGLPLAIELAAARLRTLPVETIEQRLSDRFRLLTGGSRTALPRHQTLRAVVAWSWDLLTEPERLLAERLSIYPGGVSVEAAEAQPVDPDGPSTPELLDTLADKSLLVVVEPGAGSLAGPRYRMLETIREFGTERLAERGEIASTRAAFVRYFIDLVEEAEPQLRTGEQLSAMARLDLERDNILAALRYATDAGDGPSAVRLGAGMGWYWTLLGQHEEAALWLGPAVALPGEEPFEQYLVARMIYHLSAGAVAGELPDASVIAQIGALAERVDTARSHPLLTLVKPALAVLTDDDEGTRKAIRENLEHPDPWARAMLHQFSAINAENFGDIDGLRVVLPQALEGFRSIGDRWGLATALGTLANLQQLDGQDAAALASLEEARALMRELRARDDEAFTLTRASALRARGGDLAGARALADRAMELAGEGGSQHAEAGALMAYGNIARLEGDLVGARAHLERARVVLAQTKMSPPQIGAMLDAALIRLDLLEGDQKSARRRVPAVLEAVEEGHDMPVAGMVGDVLAWVARDMGDDVLAARMLGAATSIRGAQDLGEPDTLTLVAALKESLGETAYAQARASGEALTRAQALELFGSVAPQ</sequence>
<dbReference type="Proteomes" id="UP001612915">
    <property type="component" value="Unassembled WGS sequence"/>
</dbReference>
<keyword evidence="6" id="KW-1185">Reference proteome</keyword>
<dbReference type="InterPro" id="IPR011990">
    <property type="entry name" value="TPR-like_helical_dom_sf"/>
</dbReference>
<evidence type="ECO:0000256" key="3">
    <source>
        <dbReference type="PROSITE-ProRule" id="PRU01091"/>
    </source>
</evidence>